<evidence type="ECO:0000313" key="3">
    <source>
        <dbReference type="Proteomes" id="UP000268162"/>
    </source>
</evidence>
<dbReference type="SUPFAM" id="SSF49329">
    <property type="entry name" value="Cu,Zn superoxide dismutase-like"/>
    <property type="match status" value="1"/>
</dbReference>
<dbReference type="EMBL" id="ML002375">
    <property type="protein sequence ID" value="RKP38374.1"/>
    <property type="molecule type" value="Genomic_DNA"/>
</dbReference>
<dbReference type="OrthoDB" id="159229at2759"/>
<keyword evidence="1" id="KW-0732">Signal</keyword>
<accession>A0A4P9ZXH9</accession>
<dbReference type="GO" id="GO:0006801">
    <property type="term" value="P:superoxide metabolic process"/>
    <property type="evidence" value="ECO:0007669"/>
    <property type="project" value="InterPro"/>
</dbReference>
<sequence length="170" mass="18206">MLKNLLVASLALLGTVHIASAHYISKATLTCPTGIKGSLLFDDPHKGYVAVTVEFTNLVADERYNYFIDDHAVPADGDCSKTGNLFDPTKKYKDPNNYSCTADKASKCAKGDLTGRGGVLVGKGIGQTTTLTWHDTQLALRGTNGINGKSVVIYNGSRKLILCANIEKVQ</sequence>
<dbReference type="GO" id="GO:0046872">
    <property type="term" value="F:metal ion binding"/>
    <property type="evidence" value="ECO:0007669"/>
    <property type="project" value="InterPro"/>
</dbReference>
<organism evidence="2 3">
    <name type="scientific">Dimargaris cristalligena</name>
    <dbReference type="NCBI Taxonomy" id="215637"/>
    <lineage>
        <taxon>Eukaryota</taxon>
        <taxon>Fungi</taxon>
        <taxon>Fungi incertae sedis</taxon>
        <taxon>Zoopagomycota</taxon>
        <taxon>Kickxellomycotina</taxon>
        <taxon>Dimargaritomycetes</taxon>
        <taxon>Dimargaritales</taxon>
        <taxon>Dimargaritaceae</taxon>
        <taxon>Dimargaris</taxon>
    </lineage>
</organism>
<proteinExistence type="predicted"/>
<gene>
    <name evidence="2" type="ORF">BJ085DRAFT_33791</name>
</gene>
<dbReference type="Proteomes" id="UP000268162">
    <property type="component" value="Unassembled WGS sequence"/>
</dbReference>
<feature type="chain" id="PRO_5020207065" evidence="1">
    <location>
        <begin position="22"/>
        <end position="170"/>
    </location>
</feature>
<dbReference type="InterPro" id="IPR036423">
    <property type="entry name" value="SOD-like_Cu/Zn_dom_sf"/>
</dbReference>
<dbReference type="STRING" id="215637.A0A4P9ZXH9"/>
<protein>
    <submittedName>
        <fullName evidence="2">Superoxide dismutase</fullName>
    </submittedName>
</protein>
<evidence type="ECO:0000256" key="1">
    <source>
        <dbReference type="SAM" id="SignalP"/>
    </source>
</evidence>
<reference evidence="3" key="1">
    <citation type="journal article" date="2018" name="Nat. Microbiol.">
        <title>Leveraging single-cell genomics to expand the fungal tree of life.</title>
        <authorList>
            <person name="Ahrendt S.R."/>
            <person name="Quandt C.A."/>
            <person name="Ciobanu D."/>
            <person name="Clum A."/>
            <person name="Salamov A."/>
            <person name="Andreopoulos B."/>
            <person name="Cheng J.F."/>
            <person name="Woyke T."/>
            <person name="Pelin A."/>
            <person name="Henrissat B."/>
            <person name="Reynolds N.K."/>
            <person name="Benny G.L."/>
            <person name="Smith M.E."/>
            <person name="James T.Y."/>
            <person name="Grigoriev I.V."/>
        </authorList>
    </citation>
    <scope>NUCLEOTIDE SEQUENCE [LARGE SCALE GENOMIC DNA]</scope>
    <source>
        <strain evidence="3">RSA 468</strain>
    </source>
</reference>
<dbReference type="Gene3D" id="2.60.40.200">
    <property type="entry name" value="Superoxide dismutase, copper/zinc binding domain"/>
    <property type="match status" value="1"/>
</dbReference>
<feature type="signal peptide" evidence="1">
    <location>
        <begin position="1"/>
        <end position="21"/>
    </location>
</feature>
<evidence type="ECO:0000313" key="2">
    <source>
        <dbReference type="EMBL" id="RKP38374.1"/>
    </source>
</evidence>
<keyword evidence="3" id="KW-1185">Reference proteome</keyword>
<name>A0A4P9ZXH9_9FUNG</name>
<dbReference type="PANTHER" id="PTHR20910:SF1">
    <property type="entry name" value="SUPEROXIDE DISMUTASE COPPER_ZINC BINDING DOMAIN-CONTAINING PROTEIN"/>
    <property type="match status" value="1"/>
</dbReference>
<dbReference type="AlphaFoldDB" id="A0A4P9ZXH9"/>
<dbReference type="PANTHER" id="PTHR20910">
    <property type="entry name" value="AGAP001623-PA"/>
    <property type="match status" value="1"/>
</dbReference>
<dbReference type="InterPro" id="IPR053257">
    <property type="entry name" value="Cu-only_SOD"/>
</dbReference>